<proteinExistence type="predicted"/>
<dbReference type="PANTHER" id="PTHR13696">
    <property type="entry name" value="P-LOOP CONTAINING NUCLEOSIDE TRIPHOSPHATE HYDROLASE"/>
    <property type="match status" value="1"/>
</dbReference>
<evidence type="ECO:0000313" key="3">
    <source>
        <dbReference type="EMBL" id="RJK98578.1"/>
    </source>
</evidence>
<dbReference type="EMBL" id="QZEV01000117">
    <property type="protein sequence ID" value="RJK98578.1"/>
    <property type="molecule type" value="Genomic_DNA"/>
</dbReference>
<dbReference type="Pfam" id="PF01656">
    <property type="entry name" value="CbiA"/>
    <property type="match status" value="1"/>
</dbReference>
<dbReference type="InterPro" id="IPR050678">
    <property type="entry name" value="DNA_Partitioning_ATPase"/>
</dbReference>
<reference evidence="3 4" key="1">
    <citation type="submission" date="2018-09" db="EMBL/GenBank/DDBJ databases">
        <title>Paracoccus onubensis nov. sp. a moderate halophilic bacterium isolated from Gruta de las Maravillas (Aracena, Spain).</title>
        <authorList>
            <person name="Jurado V."/>
            <person name="Gutierrez-Patricio S."/>
            <person name="Gonzalez-Pimentel J.L."/>
            <person name="Laiz L."/>
            <person name="Saiz-Jimenez C."/>
        </authorList>
    </citation>
    <scope>NUCLEOTIDE SEQUENCE [LARGE SCALE GENOMIC DNA]</scope>
    <source>
        <strain evidence="3 4">DSM 19484</strain>
    </source>
</reference>
<feature type="domain" description="CobQ/CobB/MinD/ParA nucleotide binding" evidence="2">
    <location>
        <begin position="136"/>
        <end position="171"/>
    </location>
</feature>
<dbReference type="AlphaFoldDB" id="A0A418ZQM7"/>
<evidence type="ECO:0000256" key="1">
    <source>
        <dbReference type="SAM" id="MobiDB-lite"/>
    </source>
</evidence>
<dbReference type="SUPFAM" id="SSF52540">
    <property type="entry name" value="P-loop containing nucleoside triphosphate hydrolases"/>
    <property type="match status" value="1"/>
</dbReference>
<evidence type="ECO:0000259" key="2">
    <source>
        <dbReference type="Pfam" id="PF01656"/>
    </source>
</evidence>
<dbReference type="RefSeq" id="WP_147388139.1">
    <property type="nucleotide sequence ID" value="NZ_QZEV01000117.1"/>
</dbReference>
<dbReference type="Gene3D" id="3.40.50.300">
    <property type="entry name" value="P-loop containing nucleotide triphosphate hydrolases"/>
    <property type="match status" value="1"/>
</dbReference>
<organism evidence="3 4">
    <name type="scientific">Paracoccus aestuarii</name>
    <dbReference type="NCBI Taxonomy" id="453842"/>
    <lineage>
        <taxon>Bacteria</taxon>
        <taxon>Pseudomonadati</taxon>
        <taxon>Pseudomonadota</taxon>
        <taxon>Alphaproteobacteria</taxon>
        <taxon>Rhodobacterales</taxon>
        <taxon>Paracoccaceae</taxon>
        <taxon>Paracoccus</taxon>
    </lineage>
</organism>
<keyword evidence="4" id="KW-1185">Reference proteome</keyword>
<dbReference type="PANTHER" id="PTHR13696:SF52">
    <property type="entry name" value="PARA FAMILY PROTEIN CT_582"/>
    <property type="match status" value="1"/>
</dbReference>
<dbReference type="CDD" id="cd02042">
    <property type="entry name" value="ParAB_family"/>
    <property type="match status" value="1"/>
</dbReference>
<feature type="region of interest" description="Disordered" evidence="1">
    <location>
        <begin position="1"/>
        <end position="32"/>
    </location>
</feature>
<dbReference type="InterPro" id="IPR027417">
    <property type="entry name" value="P-loop_NTPase"/>
</dbReference>
<sequence>MTGNETPPYFNISPDRALSQLGDPTDTKGLGRISENYRRGRRDLAERGLQENGERVLRPFSTWEITKYLIPVAPQHFRRVLRQNPDLPQGRSETEGGAKWFTLEEVLRLRAFFGTEGSKSKEYLPYRPKGLPAKIVAVANFKGGVGKTSTCAHLAMSAALDGYRVLMIDLD</sequence>
<evidence type="ECO:0000313" key="4">
    <source>
        <dbReference type="Proteomes" id="UP000285530"/>
    </source>
</evidence>
<dbReference type="Proteomes" id="UP000285530">
    <property type="component" value="Unassembled WGS sequence"/>
</dbReference>
<protein>
    <submittedName>
        <fullName evidence="3">Chromosome partitioning protein</fullName>
    </submittedName>
</protein>
<feature type="non-terminal residue" evidence="3">
    <location>
        <position position="171"/>
    </location>
</feature>
<gene>
    <name evidence="3" type="ORF">D3P06_15895</name>
</gene>
<dbReference type="OrthoDB" id="9777757at2"/>
<accession>A0A418ZQM7</accession>
<name>A0A418ZQM7_9RHOB</name>
<dbReference type="InterPro" id="IPR002586">
    <property type="entry name" value="CobQ/CobB/MinD/ParA_Nub-bd_dom"/>
</dbReference>
<comment type="caution">
    <text evidence="3">The sequence shown here is derived from an EMBL/GenBank/DDBJ whole genome shotgun (WGS) entry which is preliminary data.</text>
</comment>